<reference evidence="1" key="1">
    <citation type="submission" date="2020-08" db="EMBL/GenBank/DDBJ databases">
        <title>Winogradskyella ouciana sp. nov., isolated from the hadal seawater of the Mariana Trench.</title>
        <authorList>
            <person name="He X."/>
        </authorList>
    </citation>
    <scope>NUCLEOTIDE SEQUENCE [LARGE SCALE GENOMIC DNA]</scope>
    <source>
        <strain evidence="1">KCTC 52348</strain>
    </source>
</reference>
<comment type="caution">
    <text evidence="1">The sequence shown here is derived from an EMBL/GenBank/DDBJ whole genome shotgun (WGS) entry which is preliminary data.</text>
</comment>
<dbReference type="EMBL" id="JACLCP010000002">
    <property type="protein sequence ID" value="MBC2844886.1"/>
    <property type="molecule type" value="Genomic_DNA"/>
</dbReference>
<evidence type="ECO:0000313" key="2">
    <source>
        <dbReference type="Proteomes" id="UP000533900"/>
    </source>
</evidence>
<organism evidence="1 2">
    <name type="scientific">Winogradskyella flava</name>
    <dbReference type="NCBI Taxonomy" id="1884876"/>
    <lineage>
        <taxon>Bacteria</taxon>
        <taxon>Pseudomonadati</taxon>
        <taxon>Bacteroidota</taxon>
        <taxon>Flavobacteriia</taxon>
        <taxon>Flavobacteriales</taxon>
        <taxon>Flavobacteriaceae</taxon>
        <taxon>Winogradskyella</taxon>
    </lineage>
</organism>
<gene>
    <name evidence="1" type="ORF">H7F21_07275</name>
</gene>
<accession>A0A842ISV9</accession>
<dbReference type="AlphaFoldDB" id="A0A842ISV9"/>
<sequence length="137" mass="15732">MSSGYSKTPLAKKLGLKAGYKIYLHDEPDDYTNLFDILPKDLVFIRSPKSESIDFIHAFFTSREALQDTIKNLKPYLNQNGILWVSWPKGTSKITSDINRESVRAEVLKIGLVDIKVCAIDEDWSGLKFMYRLKDRT</sequence>
<dbReference type="Proteomes" id="UP000533900">
    <property type="component" value="Unassembled WGS sequence"/>
</dbReference>
<evidence type="ECO:0000313" key="1">
    <source>
        <dbReference type="EMBL" id="MBC2844886.1"/>
    </source>
</evidence>
<keyword evidence="2" id="KW-1185">Reference proteome</keyword>
<name>A0A842ISV9_9FLAO</name>
<proteinExistence type="predicted"/>
<protein>
    <submittedName>
        <fullName evidence="1">DUF3052 family protein</fullName>
    </submittedName>
</protein>
<dbReference type="RefSeq" id="WP_185788612.1">
    <property type="nucleotide sequence ID" value="NZ_JACLCP010000002.1"/>
</dbReference>